<keyword evidence="10" id="KW-0496">Mitochondrion</keyword>
<dbReference type="GO" id="GO:0070813">
    <property type="term" value="P:hydrogen sulfide metabolic process"/>
    <property type="evidence" value="ECO:0007669"/>
    <property type="project" value="TreeGrafter"/>
</dbReference>
<evidence type="ECO:0000256" key="13">
    <source>
        <dbReference type="ARBA" id="ARBA00066686"/>
    </source>
</evidence>
<dbReference type="GO" id="GO:0046872">
    <property type="term" value="F:metal ion binding"/>
    <property type="evidence" value="ECO:0007669"/>
    <property type="project" value="UniProtKB-KW"/>
</dbReference>
<dbReference type="SMART" id="SM00849">
    <property type="entry name" value="Lactamase_B"/>
    <property type="match status" value="1"/>
</dbReference>
<evidence type="ECO:0000256" key="10">
    <source>
        <dbReference type="ARBA" id="ARBA00023128"/>
    </source>
</evidence>
<reference evidence="17 18" key="1">
    <citation type="journal article" date="2018" name="Sci. Rep.">
        <title>Genomic signatures of local adaptation to the degree of environmental predictability in rotifers.</title>
        <authorList>
            <person name="Franch-Gras L."/>
            <person name="Hahn C."/>
            <person name="Garcia-Roger E.M."/>
            <person name="Carmona M.J."/>
            <person name="Serra M."/>
            <person name="Gomez A."/>
        </authorList>
    </citation>
    <scope>NUCLEOTIDE SEQUENCE [LARGE SCALE GENOMIC DNA]</scope>
    <source>
        <strain evidence="17">HYR1</strain>
    </source>
</reference>
<comment type="catalytic activity">
    <reaction evidence="11">
        <text>S-sulfanylglutathione + O2 + H2O = sulfite + glutathione + 2 H(+)</text>
        <dbReference type="Rhea" id="RHEA:12981"/>
        <dbReference type="ChEBI" id="CHEBI:15377"/>
        <dbReference type="ChEBI" id="CHEBI:15378"/>
        <dbReference type="ChEBI" id="CHEBI:15379"/>
        <dbReference type="ChEBI" id="CHEBI:17359"/>
        <dbReference type="ChEBI" id="CHEBI:57925"/>
        <dbReference type="ChEBI" id="CHEBI:58905"/>
        <dbReference type="EC" id="1.13.11.18"/>
    </reaction>
</comment>
<dbReference type="FunFam" id="3.60.15.10:FF:000013">
    <property type="entry name" value="Persulfide dioxygenase ETHE1, mitochondrial"/>
    <property type="match status" value="1"/>
</dbReference>
<keyword evidence="9" id="KW-0408">Iron</keyword>
<proteinExistence type="inferred from homology"/>
<dbReference type="PANTHER" id="PTHR43084:SF1">
    <property type="entry name" value="PERSULFIDE DIOXYGENASE ETHE1, MITOCHONDRIAL"/>
    <property type="match status" value="1"/>
</dbReference>
<evidence type="ECO:0000256" key="1">
    <source>
        <dbReference type="ARBA" id="ARBA00001954"/>
    </source>
</evidence>
<dbReference type="Gene3D" id="3.60.15.10">
    <property type="entry name" value="Ribonuclease Z/Hydroxyacylglutathione hydrolase-like"/>
    <property type="match status" value="1"/>
</dbReference>
<dbReference type="GO" id="GO:0006749">
    <property type="term" value="P:glutathione metabolic process"/>
    <property type="evidence" value="ECO:0007669"/>
    <property type="project" value="InterPro"/>
</dbReference>
<comment type="subcellular location">
    <subcellularLocation>
        <location evidence="2">Mitochondrion</location>
    </subcellularLocation>
</comment>
<gene>
    <name evidence="17" type="ORF">BpHYR1_021538</name>
</gene>
<dbReference type="GO" id="GO:0050313">
    <property type="term" value="F:sulfur dioxygenase activity"/>
    <property type="evidence" value="ECO:0007669"/>
    <property type="project" value="UniProtKB-EC"/>
</dbReference>
<comment type="cofactor">
    <cofactor evidence="1">
        <name>Fe(2+)</name>
        <dbReference type="ChEBI" id="CHEBI:29033"/>
    </cofactor>
</comment>
<name>A0A3M7SYC2_BRAPC</name>
<evidence type="ECO:0000256" key="2">
    <source>
        <dbReference type="ARBA" id="ARBA00004173"/>
    </source>
</evidence>
<dbReference type="GO" id="GO:0005739">
    <property type="term" value="C:mitochondrion"/>
    <property type="evidence" value="ECO:0007669"/>
    <property type="project" value="UniProtKB-SubCell"/>
</dbReference>
<evidence type="ECO:0000313" key="18">
    <source>
        <dbReference type="Proteomes" id="UP000276133"/>
    </source>
</evidence>
<comment type="caution">
    <text evidence="17">The sequence shown here is derived from an EMBL/GenBank/DDBJ whole genome shotgun (WGS) entry which is preliminary data.</text>
</comment>
<keyword evidence="8" id="KW-0560">Oxidoreductase</keyword>
<keyword evidence="5" id="KW-0809">Transit peptide</keyword>
<dbReference type="CDD" id="cd07724">
    <property type="entry name" value="POD-like_MBL-fold"/>
    <property type="match status" value="1"/>
</dbReference>
<evidence type="ECO:0000256" key="3">
    <source>
        <dbReference type="ARBA" id="ARBA00006759"/>
    </source>
</evidence>
<dbReference type="InterPro" id="IPR001279">
    <property type="entry name" value="Metallo-B-lactamas"/>
</dbReference>
<dbReference type="OrthoDB" id="449487at2759"/>
<dbReference type="EC" id="1.13.11.18" evidence="13"/>
<keyword evidence="17" id="KW-0378">Hydrolase</keyword>
<evidence type="ECO:0000256" key="14">
    <source>
        <dbReference type="ARBA" id="ARBA00067300"/>
    </source>
</evidence>
<dbReference type="Pfam" id="PF00753">
    <property type="entry name" value="Lactamase_B"/>
    <property type="match status" value="1"/>
</dbReference>
<dbReference type="InterPro" id="IPR036866">
    <property type="entry name" value="RibonucZ/Hydroxyglut_hydro"/>
</dbReference>
<evidence type="ECO:0000256" key="8">
    <source>
        <dbReference type="ARBA" id="ARBA00023002"/>
    </source>
</evidence>
<sequence length="305" mass="34698">MEISNKLLIFFRYLRVKIKDIKMFKNLVKQIPKFNVYYKNQLVKSLSSMTSDSPMKYNACMKHPNEAVIFRQLVDNATYTYTYILADLKTREAVIIDPVYEKVERDVELINQLELKLKYALNTHVHADHITGSGRLKNFVPNIKSMISEASKAKADIHIKEGDKIQFGNEFLHVLATPGHTNGCLTYVSHTAKIAFTGDALLIRGCGRTDFQQGSSDTLYDSIHDKILSLPDEYSVFPGHDYVGRTSSSIGEEKRFNPRLTQKKKEFIETMKNLNLVYPRLMDVAVPANLVCGIQEPSGDNKPEN</sequence>
<evidence type="ECO:0000256" key="11">
    <source>
        <dbReference type="ARBA" id="ARBA00050990"/>
    </source>
</evidence>
<dbReference type="SUPFAM" id="SSF56281">
    <property type="entry name" value="Metallo-hydrolase/oxidoreductase"/>
    <property type="match status" value="1"/>
</dbReference>
<evidence type="ECO:0000256" key="9">
    <source>
        <dbReference type="ARBA" id="ARBA00023004"/>
    </source>
</evidence>
<evidence type="ECO:0000313" key="17">
    <source>
        <dbReference type="EMBL" id="RNA40588.1"/>
    </source>
</evidence>
<evidence type="ECO:0000259" key="16">
    <source>
        <dbReference type="SMART" id="SM00849"/>
    </source>
</evidence>
<dbReference type="GO" id="GO:0016787">
    <property type="term" value="F:hydrolase activity"/>
    <property type="evidence" value="ECO:0007669"/>
    <property type="project" value="UniProtKB-KW"/>
</dbReference>
<accession>A0A3M7SYC2</accession>
<dbReference type="EMBL" id="REGN01000625">
    <property type="protein sequence ID" value="RNA40588.1"/>
    <property type="molecule type" value="Genomic_DNA"/>
</dbReference>
<evidence type="ECO:0000256" key="15">
    <source>
        <dbReference type="ARBA" id="ARBA00077964"/>
    </source>
</evidence>
<dbReference type="Proteomes" id="UP000276133">
    <property type="component" value="Unassembled WGS sequence"/>
</dbReference>
<keyword evidence="6 17" id="KW-0223">Dioxygenase</keyword>
<dbReference type="STRING" id="10195.A0A3M7SYC2"/>
<comment type="similarity">
    <text evidence="3">Belongs to the metallo-beta-lactamase superfamily. Glyoxalase II family.</text>
</comment>
<dbReference type="AlphaFoldDB" id="A0A3M7SYC2"/>
<keyword evidence="7" id="KW-0007">Acetylation</keyword>
<protein>
    <recommendedName>
        <fullName evidence="14">Persulfide dioxygenase ETHE1, mitochondrial</fullName>
        <ecNumber evidence="13">1.13.11.18</ecNumber>
    </recommendedName>
    <alternativeName>
        <fullName evidence="15">Sulfur dioxygenase ETHE1</fullName>
    </alternativeName>
</protein>
<dbReference type="InterPro" id="IPR051682">
    <property type="entry name" value="Mito_Persulfide_Diox"/>
</dbReference>
<organism evidence="17 18">
    <name type="scientific">Brachionus plicatilis</name>
    <name type="common">Marine rotifer</name>
    <name type="synonym">Brachionus muelleri</name>
    <dbReference type="NCBI Taxonomy" id="10195"/>
    <lineage>
        <taxon>Eukaryota</taxon>
        <taxon>Metazoa</taxon>
        <taxon>Spiralia</taxon>
        <taxon>Gnathifera</taxon>
        <taxon>Rotifera</taxon>
        <taxon>Eurotatoria</taxon>
        <taxon>Monogononta</taxon>
        <taxon>Pseudotrocha</taxon>
        <taxon>Ploima</taxon>
        <taxon>Brachionidae</taxon>
        <taxon>Brachionus</taxon>
    </lineage>
</organism>
<comment type="subunit">
    <text evidence="12">Homodimer. Monomer. Interacts with TST. May interact with RELA.</text>
</comment>
<feature type="domain" description="Metallo-beta-lactamase" evidence="16">
    <location>
        <begin position="79"/>
        <end position="240"/>
    </location>
</feature>
<keyword evidence="18" id="KW-1185">Reference proteome</keyword>
<evidence type="ECO:0000256" key="4">
    <source>
        <dbReference type="ARBA" id="ARBA00022723"/>
    </source>
</evidence>
<evidence type="ECO:0000256" key="7">
    <source>
        <dbReference type="ARBA" id="ARBA00022990"/>
    </source>
</evidence>
<keyword evidence="4" id="KW-0479">Metal-binding</keyword>
<dbReference type="InterPro" id="IPR044528">
    <property type="entry name" value="POD-like_MBL-fold"/>
</dbReference>
<evidence type="ECO:0000256" key="12">
    <source>
        <dbReference type="ARBA" id="ARBA00065219"/>
    </source>
</evidence>
<evidence type="ECO:0000256" key="6">
    <source>
        <dbReference type="ARBA" id="ARBA00022964"/>
    </source>
</evidence>
<dbReference type="PANTHER" id="PTHR43084">
    <property type="entry name" value="PERSULFIDE DIOXYGENASE ETHE1"/>
    <property type="match status" value="1"/>
</dbReference>
<evidence type="ECO:0000256" key="5">
    <source>
        <dbReference type="ARBA" id="ARBA00022946"/>
    </source>
</evidence>